<evidence type="ECO:0000256" key="7">
    <source>
        <dbReference type="PIRSR" id="PIRSR602129-50"/>
    </source>
</evidence>
<proteinExistence type="inferred from homology"/>
<evidence type="ECO:0000313" key="9">
    <source>
        <dbReference type="EnsemblMetazoa" id="XP_022662087"/>
    </source>
</evidence>
<evidence type="ECO:0000256" key="6">
    <source>
        <dbReference type="ARBA" id="ARBA00023239"/>
    </source>
</evidence>
<dbReference type="RefSeq" id="XP_022662087.1">
    <property type="nucleotide sequence ID" value="XM_022806352.1"/>
</dbReference>
<sequence length="446" mass="50407">MPEELEQILDLNLPDKGLPLGDLLKDCRSTLKWQVKTGHPHFFNQLSSGLDIVSLAGEWLTSVANTNMFTYEIAPVFILMENVVLKKMREYLGFVHGDSILAPGGSISNMYAVMGARHKMFPNYKKLGLKALPQLVMYTSVDSHYSAMGAAASCGLGTDNVIQIGTDSMGRMRVDKLEEAVLATKAKGHVPFFVNCTCGTTVVGAFDPINPIADLCQKYGMWLHIDAAWGGGVLLSKKHRHLMAGVERANSVTWNPHKLMGTHLQCSTIHFRQDGILLGCNQMCAEYLFQQDKHYDVSFDTGDKVPQCGRRNDIFKLWLMWRAKGTEGFEAHIDQLFDISQYLVKRIKEMPEKFHLIQEPEMVNVLFWYIPQRLRDQPQSKERIAELGRITAQLKARMMNTGTLMITYQPLRELPNFFRNIVSNSAVTKDDIDFLLAEMDRLGNDL</sequence>
<dbReference type="GO" id="GO:0009449">
    <property type="term" value="P:gamma-aminobutyric acid biosynthetic process"/>
    <property type="evidence" value="ECO:0007669"/>
    <property type="project" value="TreeGrafter"/>
</dbReference>
<dbReference type="AlphaFoldDB" id="A0A7M7MAK1"/>
<evidence type="ECO:0000256" key="4">
    <source>
        <dbReference type="ARBA" id="ARBA00022793"/>
    </source>
</evidence>
<dbReference type="Gene3D" id="3.90.1150.170">
    <property type="match status" value="1"/>
</dbReference>
<dbReference type="GO" id="GO:0004351">
    <property type="term" value="F:glutamate decarboxylase activity"/>
    <property type="evidence" value="ECO:0007669"/>
    <property type="project" value="TreeGrafter"/>
</dbReference>
<dbReference type="GO" id="GO:0030170">
    <property type="term" value="F:pyridoxal phosphate binding"/>
    <property type="evidence" value="ECO:0007669"/>
    <property type="project" value="InterPro"/>
</dbReference>
<dbReference type="InterPro" id="IPR015424">
    <property type="entry name" value="PyrdxlP-dep_Trfase"/>
</dbReference>
<evidence type="ECO:0000256" key="1">
    <source>
        <dbReference type="ARBA" id="ARBA00001933"/>
    </source>
</evidence>
<dbReference type="CDD" id="cd06450">
    <property type="entry name" value="DOPA_deC_like"/>
    <property type="match status" value="1"/>
</dbReference>
<protein>
    <recommendedName>
        <fullName evidence="11">Glutamate decarboxylase</fullName>
    </recommendedName>
</protein>
<dbReference type="PANTHER" id="PTHR45677">
    <property type="entry name" value="GLUTAMATE DECARBOXYLASE-RELATED"/>
    <property type="match status" value="1"/>
</dbReference>
<dbReference type="InterPro" id="IPR015421">
    <property type="entry name" value="PyrdxlP-dep_Trfase_major"/>
</dbReference>
<comment type="cofactor">
    <cofactor evidence="1 7 8">
        <name>pyridoxal 5'-phosphate</name>
        <dbReference type="ChEBI" id="CHEBI:597326"/>
    </cofactor>
</comment>
<keyword evidence="5 7" id="KW-0663">Pyridoxal phosphate</keyword>
<dbReference type="CTD" id="2571"/>
<feature type="modified residue" description="N6-(pyridoxal phosphate)lysine" evidence="7">
    <location>
        <position position="258"/>
    </location>
</feature>
<dbReference type="Gene3D" id="3.40.640.10">
    <property type="entry name" value="Type I PLP-dependent aspartate aminotransferase-like (Major domain)"/>
    <property type="match status" value="1"/>
</dbReference>
<evidence type="ECO:0000256" key="5">
    <source>
        <dbReference type="ARBA" id="ARBA00022898"/>
    </source>
</evidence>
<dbReference type="GeneID" id="111250725"/>
<evidence type="ECO:0000256" key="3">
    <source>
        <dbReference type="ARBA" id="ARBA00011738"/>
    </source>
</evidence>
<dbReference type="Pfam" id="PF00282">
    <property type="entry name" value="Pyridoxal_deC"/>
    <property type="match status" value="1"/>
</dbReference>
<dbReference type="InterPro" id="IPR002129">
    <property type="entry name" value="PyrdxlP-dep_de-COase"/>
</dbReference>
<dbReference type="PANTHER" id="PTHR45677:SF10">
    <property type="entry name" value="GLUTAMATE DECARBOXYLASE"/>
    <property type="match status" value="1"/>
</dbReference>
<dbReference type="EnsemblMetazoa" id="XM_022806352">
    <property type="protein sequence ID" value="XP_022662087"/>
    <property type="gene ID" value="LOC111250725"/>
</dbReference>
<dbReference type="PROSITE" id="PS00392">
    <property type="entry name" value="DDC_GAD_HDC_YDC"/>
    <property type="match status" value="1"/>
</dbReference>
<dbReference type="GO" id="GO:0005737">
    <property type="term" value="C:cytoplasm"/>
    <property type="evidence" value="ECO:0007669"/>
    <property type="project" value="TreeGrafter"/>
</dbReference>
<reference evidence="9" key="1">
    <citation type="submission" date="2021-01" db="UniProtKB">
        <authorList>
            <consortium name="EnsemblMetazoa"/>
        </authorList>
    </citation>
    <scope>IDENTIFICATION</scope>
</reference>
<organism evidence="9 10">
    <name type="scientific">Varroa destructor</name>
    <name type="common">Honeybee mite</name>
    <dbReference type="NCBI Taxonomy" id="109461"/>
    <lineage>
        <taxon>Eukaryota</taxon>
        <taxon>Metazoa</taxon>
        <taxon>Ecdysozoa</taxon>
        <taxon>Arthropoda</taxon>
        <taxon>Chelicerata</taxon>
        <taxon>Arachnida</taxon>
        <taxon>Acari</taxon>
        <taxon>Parasitiformes</taxon>
        <taxon>Mesostigmata</taxon>
        <taxon>Gamasina</taxon>
        <taxon>Dermanyssoidea</taxon>
        <taxon>Varroidae</taxon>
        <taxon>Varroa</taxon>
    </lineage>
</organism>
<dbReference type="Proteomes" id="UP000594260">
    <property type="component" value="Unplaced"/>
</dbReference>
<dbReference type="FunFam" id="3.40.640.10:FF:000016">
    <property type="entry name" value="Glutamate decarboxylase like 1"/>
    <property type="match status" value="1"/>
</dbReference>
<comment type="subunit">
    <text evidence="3">Homodimer.</text>
</comment>
<dbReference type="SUPFAM" id="SSF53383">
    <property type="entry name" value="PLP-dependent transferases"/>
    <property type="match status" value="1"/>
</dbReference>
<evidence type="ECO:0000256" key="2">
    <source>
        <dbReference type="ARBA" id="ARBA00009533"/>
    </source>
</evidence>
<keyword evidence="6 8" id="KW-0456">Lyase</keyword>
<dbReference type="InterPro" id="IPR021115">
    <property type="entry name" value="Pyridoxal-P_BS"/>
</dbReference>
<name>A0A7M7MAK1_VARDE</name>
<keyword evidence="10" id="KW-1185">Reference proteome</keyword>
<evidence type="ECO:0008006" key="11">
    <source>
        <dbReference type="Google" id="ProtNLM"/>
    </source>
</evidence>
<evidence type="ECO:0000256" key="8">
    <source>
        <dbReference type="RuleBase" id="RU000382"/>
    </source>
</evidence>
<comment type="similarity">
    <text evidence="2 8">Belongs to the group II decarboxylase family.</text>
</comment>
<accession>A0A7M7MAK1</accession>
<evidence type="ECO:0000313" key="10">
    <source>
        <dbReference type="Proteomes" id="UP000594260"/>
    </source>
</evidence>
<keyword evidence="4" id="KW-0210">Decarboxylase</keyword>